<dbReference type="AlphaFoldDB" id="A0A6N8FCK0"/>
<evidence type="ECO:0000313" key="2">
    <source>
        <dbReference type="Proteomes" id="UP000439994"/>
    </source>
</evidence>
<dbReference type="InterPro" id="IPR029058">
    <property type="entry name" value="AB_hydrolase_fold"/>
</dbReference>
<accession>A0A6N8FCK0</accession>
<dbReference type="SUPFAM" id="SSF53474">
    <property type="entry name" value="alpha/beta-Hydrolases"/>
    <property type="match status" value="1"/>
</dbReference>
<name>A0A6N8FCK0_9GAMM</name>
<dbReference type="RefSeq" id="WP_155695872.1">
    <property type="nucleotide sequence ID" value="NZ_WOCD01000003.1"/>
</dbReference>
<proteinExistence type="predicted"/>
<keyword evidence="2" id="KW-1185">Reference proteome</keyword>
<sequence>MLTKNMCCTASVDSKSNISLHYLQKLDTAKELVVFIQGLGGTAYKVVKTKNSKCKAANKNQCSNIIYSAFCNQLLNLFPNSNIALLEYPVDLLFYRNKEAESFKQVLANCKIALAHACRIEYNSLIFIGHCLGGFIATNCLPTLLLDYENKKIPKPISKIKNCAITVFLLDAPYDVESDKISNWFQGLMTLLQLSEADFHNNAIEWRVLLDEYKNTNETQFYSVLASEPSWVSDLMPTADLAPEQVFYVNQNHDQLLKMSQVKPYSEVIMVIEKHLNKTGVST</sequence>
<reference evidence="1 2" key="1">
    <citation type="submission" date="2019-11" db="EMBL/GenBank/DDBJ databases">
        <title>P. haliotis isolates from Z. marina roots.</title>
        <authorList>
            <person name="Cohen M."/>
            <person name="Jospin G."/>
            <person name="Eisen J.A."/>
            <person name="Coil D.A."/>
        </authorList>
    </citation>
    <scope>NUCLEOTIDE SEQUENCE [LARGE SCALE GENOMIC DNA]</scope>
    <source>
        <strain evidence="1 2">UCD-MCMsp1aY</strain>
    </source>
</reference>
<dbReference type="Proteomes" id="UP000439994">
    <property type="component" value="Unassembled WGS sequence"/>
</dbReference>
<dbReference type="EMBL" id="WOCD01000003">
    <property type="protein sequence ID" value="MUH72720.1"/>
    <property type="molecule type" value="Genomic_DNA"/>
</dbReference>
<gene>
    <name evidence="1" type="ORF">GNP35_09600</name>
</gene>
<comment type="caution">
    <text evidence="1">The sequence shown here is derived from an EMBL/GenBank/DDBJ whole genome shotgun (WGS) entry which is preliminary data.</text>
</comment>
<organism evidence="1 2">
    <name type="scientific">Psychrosphaera haliotis</name>
    <dbReference type="NCBI Taxonomy" id="555083"/>
    <lineage>
        <taxon>Bacteria</taxon>
        <taxon>Pseudomonadati</taxon>
        <taxon>Pseudomonadota</taxon>
        <taxon>Gammaproteobacteria</taxon>
        <taxon>Alteromonadales</taxon>
        <taxon>Pseudoalteromonadaceae</taxon>
        <taxon>Psychrosphaera</taxon>
    </lineage>
</organism>
<protein>
    <recommendedName>
        <fullName evidence="3">Alpha/beta hydrolase</fullName>
    </recommendedName>
</protein>
<evidence type="ECO:0008006" key="3">
    <source>
        <dbReference type="Google" id="ProtNLM"/>
    </source>
</evidence>
<evidence type="ECO:0000313" key="1">
    <source>
        <dbReference type="EMBL" id="MUH72720.1"/>
    </source>
</evidence>